<dbReference type="EMBL" id="JACHGO010000001">
    <property type="protein sequence ID" value="MBB5142269.1"/>
    <property type="molecule type" value="Genomic_DNA"/>
</dbReference>
<dbReference type="GO" id="GO:0004622">
    <property type="term" value="F:phosphatidylcholine lysophospholipase activity"/>
    <property type="evidence" value="ECO:0007669"/>
    <property type="project" value="UniProtKB-EC"/>
</dbReference>
<proteinExistence type="predicted"/>
<evidence type="ECO:0000313" key="3">
    <source>
        <dbReference type="Proteomes" id="UP000539075"/>
    </source>
</evidence>
<feature type="domain" description="SGNH hydrolase-type esterase" evidence="1">
    <location>
        <begin position="5"/>
        <end position="184"/>
    </location>
</feature>
<dbReference type="PANTHER" id="PTHR30383:SF5">
    <property type="entry name" value="SGNH HYDROLASE-TYPE ESTERASE DOMAIN-CONTAINING PROTEIN"/>
    <property type="match status" value="1"/>
</dbReference>
<dbReference type="Proteomes" id="UP000539075">
    <property type="component" value="Unassembled WGS sequence"/>
</dbReference>
<protein>
    <submittedName>
        <fullName evidence="2">Acyl-CoA thioesterase-1</fullName>
        <ecNumber evidence="2">3.1.1.5</ecNumber>
        <ecNumber evidence="2">3.1.2.-</ecNumber>
    </submittedName>
</protein>
<dbReference type="RefSeq" id="WP_183717597.1">
    <property type="nucleotide sequence ID" value="NZ_JACHGO010000001.1"/>
</dbReference>
<evidence type="ECO:0000313" key="2">
    <source>
        <dbReference type="EMBL" id="MBB5142269.1"/>
    </source>
</evidence>
<dbReference type="AlphaFoldDB" id="A0A7W8C0T6"/>
<dbReference type="SUPFAM" id="SSF52266">
    <property type="entry name" value="SGNH hydrolase"/>
    <property type="match status" value="1"/>
</dbReference>
<dbReference type="EC" id="3.1.1.5" evidence="2"/>
<keyword evidence="3" id="KW-1185">Reference proteome</keyword>
<reference evidence="2 3" key="1">
    <citation type="submission" date="2020-08" db="EMBL/GenBank/DDBJ databases">
        <title>Genomic Encyclopedia of Type Strains, Phase IV (KMG-IV): sequencing the most valuable type-strain genomes for metagenomic binning, comparative biology and taxonomic classification.</title>
        <authorList>
            <person name="Goeker M."/>
        </authorList>
    </citation>
    <scope>NUCLEOTIDE SEQUENCE [LARGE SCALE GENOMIC DNA]</scope>
    <source>
        <strain evidence="2 3">DSM 11275</strain>
    </source>
</reference>
<dbReference type="Pfam" id="PF13472">
    <property type="entry name" value="Lipase_GDSL_2"/>
    <property type="match status" value="1"/>
</dbReference>
<keyword evidence="2" id="KW-0378">Hydrolase</keyword>
<dbReference type="InterPro" id="IPR051532">
    <property type="entry name" value="Ester_Hydrolysis_Enzymes"/>
</dbReference>
<organism evidence="2 3">
    <name type="scientific">Desulfovibrio intestinalis</name>
    <dbReference type="NCBI Taxonomy" id="58621"/>
    <lineage>
        <taxon>Bacteria</taxon>
        <taxon>Pseudomonadati</taxon>
        <taxon>Thermodesulfobacteriota</taxon>
        <taxon>Desulfovibrionia</taxon>
        <taxon>Desulfovibrionales</taxon>
        <taxon>Desulfovibrionaceae</taxon>
        <taxon>Desulfovibrio</taxon>
    </lineage>
</organism>
<name>A0A7W8C0T6_9BACT</name>
<dbReference type="InterPro" id="IPR036514">
    <property type="entry name" value="SGNH_hydro_sf"/>
</dbReference>
<sequence length="198" mass="21367">MTLICLGDSLTYGYGIPRPRVWPSLLAGATGLRVYNWGINGDTTGGMLARFQAHGAARDAHAAILMGGFNDLALGAELGVVKANIFALVQQCFNARIKPLLGIPIPVRHPITFPLLASMDVARACAAYEDLRLWLRSLAEDFSLLKVDFYRCFEEISASAMQGGDRATFDALYTDGLHASEAGHVLMAQEAARVIRGV</sequence>
<dbReference type="InterPro" id="IPR013830">
    <property type="entry name" value="SGNH_hydro"/>
</dbReference>
<dbReference type="PANTHER" id="PTHR30383">
    <property type="entry name" value="THIOESTERASE 1/PROTEASE 1/LYSOPHOSPHOLIPASE L1"/>
    <property type="match status" value="1"/>
</dbReference>
<evidence type="ECO:0000259" key="1">
    <source>
        <dbReference type="Pfam" id="PF13472"/>
    </source>
</evidence>
<comment type="caution">
    <text evidence="2">The sequence shown here is derived from an EMBL/GenBank/DDBJ whole genome shotgun (WGS) entry which is preliminary data.</text>
</comment>
<accession>A0A7W8C0T6</accession>
<dbReference type="EC" id="3.1.2.-" evidence="2"/>
<dbReference type="Gene3D" id="3.40.50.1110">
    <property type="entry name" value="SGNH hydrolase"/>
    <property type="match status" value="1"/>
</dbReference>
<gene>
    <name evidence="2" type="ORF">HNQ38_000332</name>
</gene>